<organism evidence="2 3">
    <name type="scientific">Phytophthora pseudosyringae</name>
    <dbReference type="NCBI Taxonomy" id="221518"/>
    <lineage>
        <taxon>Eukaryota</taxon>
        <taxon>Sar</taxon>
        <taxon>Stramenopiles</taxon>
        <taxon>Oomycota</taxon>
        <taxon>Peronosporomycetes</taxon>
        <taxon>Peronosporales</taxon>
        <taxon>Peronosporaceae</taxon>
        <taxon>Phytophthora</taxon>
    </lineage>
</organism>
<gene>
    <name evidence="2" type="ORF">PHYPSEUDO_002228</name>
</gene>
<dbReference type="AlphaFoldDB" id="A0A8T1VTV5"/>
<accession>A0A8T1VTV5</accession>
<sequence length="102" mass="11003">MWFSLLMNTATSATHNQPALDGVSSDRKTYNNLQAPVYILSGAGGGIEGHENNPHASAKWNVVSNYGAFGVTTLQANRSVLSWKFINSSTKAALDEFDVLKT</sequence>
<dbReference type="Proteomes" id="UP000694044">
    <property type="component" value="Unassembled WGS sequence"/>
</dbReference>
<proteinExistence type="predicted"/>
<comment type="caution">
    <text evidence="2">The sequence shown here is derived from an EMBL/GenBank/DDBJ whole genome shotgun (WGS) entry which is preliminary data.</text>
</comment>
<dbReference type="InterPro" id="IPR025733">
    <property type="entry name" value="PAPs_C"/>
</dbReference>
<evidence type="ECO:0000259" key="1">
    <source>
        <dbReference type="Pfam" id="PF14008"/>
    </source>
</evidence>
<dbReference type="OrthoDB" id="45007at2759"/>
<protein>
    <recommendedName>
        <fullName evidence="1">Purple acid phosphatase C-terminal domain-containing protein</fullName>
    </recommendedName>
</protein>
<evidence type="ECO:0000313" key="2">
    <source>
        <dbReference type="EMBL" id="KAG7384775.1"/>
    </source>
</evidence>
<feature type="domain" description="Purple acid phosphatase C-terminal" evidence="1">
    <location>
        <begin position="35"/>
        <end position="96"/>
    </location>
</feature>
<evidence type="ECO:0000313" key="3">
    <source>
        <dbReference type="Proteomes" id="UP000694044"/>
    </source>
</evidence>
<reference evidence="2" key="1">
    <citation type="submission" date="2021-02" db="EMBL/GenBank/DDBJ databases">
        <authorList>
            <person name="Palmer J.M."/>
        </authorList>
    </citation>
    <scope>NUCLEOTIDE SEQUENCE</scope>
    <source>
        <strain evidence="2">SCRP734</strain>
    </source>
</reference>
<name>A0A8T1VTV5_9STRA</name>
<keyword evidence="3" id="KW-1185">Reference proteome</keyword>
<dbReference type="Pfam" id="PF14008">
    <property type="entry name" value="Metallophos_C"/>
    <property type="match status" value="1"/>
</dbReference>
<dbReference type="EMBL" id="JAGDFM010000138">
    <property type="protein sequence ID" value="KAG7384775.1"/>
    <property type="molecule type" value="Genomic_DNA"/>
</dbReference>